<evidence type="ECO:0000313" key="3">
    <source>
        <dbReference type="EMBL" id="MDQ0645715.1"/>
    </source>
</evidence>
<accession>A0ABU0PEH7</accession>
<dbReference type="NCBIfam" id="NF009154">
    <property type="entry name" value="PRK12497.3-3"/>
    <property type="match status" value="1"/>
</dbReference>
<dbReference type="PANTHER" id="PTHR34039:SF1">
    <property type="entry name" value="UPF0102 PROTEIN YRAN"/>
    <property type="match status" value="1"/>
</dbReference>
<dbReference type="InterPro" id="IPR011856">
    <property type="entry name" value="tRNA_endonuc-like_dom_sf"/>
</dbReference>
<dbReference type="InterPro" id="IPR011335">
    <property type="entry name" value="Restrct_endonuc-II-like"/>
</dbReference>
<dbReference type="CDD" id="cd20736">
    <property type="entry name" value="PoNe_Nuclease"/>
    <property type="match status" value="1"/>
</dbReference>
<evidence type="ECO:0000313" key="4">
    <source>
        <dbReference type="Proteomes" id="UP001239085"/>
    </source>
</evidence>
<keyword evidence="3" id="KW-0540">Nuclease</keyword>
<dbReference type="EMBL" id="JAUSXK010000001">
    <property type="protein sequence ID" value="MDQ0645715.1"/>
    <property type="molecule type" value="Genomic_DNA"/>
</dbReference>
<gene>
    <name evidence="3" type="ORF">QFZ46_003875</name>
</gene>
<evidence type="ECO:0000256" key="1">
    <source>
        <dbReference type="ARBA" id="ARBA00006738"/>
    </source>
</evidence>
<dbReference type="InterPro" id="IPR003509">
    <property type="entry name" value="UPF0102_YraN-like"/>
</dbReference>
<dbReference type="SUPFAM" id="SSF52980">
    <property type="entry name" value="Restriction endonuclease-like"/>
    <property type="match status" value="1"/>
</dbReference>
<dbReference type="PANTHER" id="PTHR34039">
    <property type="entry name" value="UPF0102 PROTEIN YRAN"/>
    <property type="match status" value="1"/>
</dbReference>
<keyword evidence="4" id="KW-1185">Reference proteome</keyword>
<evidence type="ECO:0000256" key="2">
    <source>
        <dbReference type="HAMAP-Rule" id="MF_00048"/>
    </source>
</evidence>
<proteinExistence type="inferred from homology"/>
<organism evidence="3 4">
    <name type="scientific">Microbacterium murale</name>
    <dbReference type="NCBI Taxonomy" id="1081040"/>
    <lineage>
        <taxon>Bacteria</taxon>
        <taxon>Bacillati</taxon>
        <taxon>Actinomycetota</taxon>
        <taxon>Actinomycetes</taxon>
        <taxon>Micrococcales</taxon>
        <taxon>Microbacteriaceae</taxon>
        <taxon>Microbacterium</taxon>
    </lineage>
</organism>
<dbReference type="HAMAP" id="MF_00048">
    <property type="entry name" value="UPF0102"/>
    <property type="match status" value="1"/>
</dbReference>
<reference evidence="3 4" key="1">
    <citation type="submission" date="2023-07" db="EMBL/GenBank/DDBJ databases">
        <title>Comparative genomics of wheat-associated soil bacteria to identify genetic determinants of phenazine resistance.</title>
        <authorList>
            <person name="Mouncey N."/>
        </authorList>
    </citation>
    <scope>NUCLEOTIDE SEQUENCE [LARGE SCALE GENOMIC DNA]</scope>
    <source>
        <strain evidence="3 4">W2I7</strain>
    </source>
</reference>
<protein>
    <recommendedName>
        <fullName evidence="2">UPF0102 protein QFZ46_003875</fullName>
    </recommendedName>
</protein>
<comment type="caution">
    <text evidence="3">The sequence shown here is derived from an EMBL/GenBank/DDBJ whole genome shotgun (WGS) entry which is preliminary data.</text>
</comment>
<keyword evidence="3" id="KW-0255">Endonuclease</keyword>
<comment type="similarity">
    <text evidence="1 2">Belongs to the UPF0102 family.</text>
</comment>
<dbReference type="Proteomes" id="UP001239085">
    <property type="component" value="Unassembled WGS sequence"/>
</dbReference>
<dbReference type="GO" id="GO:0004519">
    <property type="term" value="F:endonuclease activity"/>
    <property type="evidence" value="ECO:0007669"/>
    <property type="project" value="UniProtKB-KW"/>
</dbReference>
<dbReference type="Pfam" id="PF02021">
    <property type="entry name" value="UPF0102"/>
    <property type="match status" value="1"/>
</dbReference>
<sequence>MRLAHAVSMAAKDDLGRAGEDRAAQHLTTHGYRILDRNWRCAQGEIDIVAEHDGVLGIVEVKTRRTIGFGHPFEAIDERKRQRLWRLGYAWAEEHRDLAGHRMLRLEVIGIVGADPATGTLEHLVDLR</sequence>
<name>A0ABU0PEH7_9MICO</name>
<keyword evidence="3" id="KW-0378">Hydrolase</keyword>
<dbReference type="Gene3D" id="3.40.1350.10">
    <property type="match status" value="1"/>
</dbReference>